<dbReference type="SMART" id="SM00499">
    <property type="entry name" value="AAI"/>
    <property type="match status" value="1"/>
</dbReference>
<reference evidence="1 2" key="1">
    <citation type="journal article" date="2024" name="G3 (Bethesda)">
        <title>Genome assembly of Hibiscus sabdariffa L. provides insights into metabolisms of medicinal natural products.</title>
        <authorList>
            <person name="Kim T."/>
        </authorList>
    </citation>
    <scope>NUCLEOTIDE SEQUENCE [LARGE SCALE GENOMIC DNA]</scope>
    <source>
        <strain evidence="1">TK-2024</strain>
        <tissue evidence="1">Old leaves</tissue>
    </source>
</reference>
<organism evidence="1 2">
    <name type="scientific">Hibiscus sabdariffa</name>
    <name type="common">roselle</name>
    <dbReference type="NCBI Taxonomy" id="183260"/>
    <lineage>
        <taxon>Eukaryota</taxon>
        <taxon>Viridiplantae</taxon>
        <taxon>Streptophyta</taxon>
        <taxon>Embryophyta</taxon>
        <taxon>Tracheophyta</taxon>
        <taxon>Spermatophyta</taxon>
        <taxon>Magnoliopsida</taxon>
        <taxon>eudicotyledons</taxon>
        <taxon>Gunneridae</taxon>
        <taxon>Pentapetalae</taxon>
        <taxon>rosids</taxon>
        <taxon>malvids</taxon>
        <taxon>Malvales</taxon>
        <taxon>Malvaceae</taxon>
        <taxon>Malvoideae</taxon>
        <taxon>Hibiscus</taxon>
    </lineage>
</organism>
<keyword evidence="2" id="KW-1185">Reference proteome</keyword>
<sequence>MTRSFTSLAVLVIVTLSSLAINEISAAPSCMDVTGQLIPCLNFLNSYSDEDFPSPECCSGAQNIACQAQTKYDRRAICECLSNALASIGSSGSYGARIPLIATKCGVDVSLPPITGERDYCSEYQSLPLSFIFHS</sequence>
<protein>
    <submittedName>
        <fullName evidence="1">Uncharacterized protein</fullName>
    </submittedName>
</protein>
<comment type="caution">
    <text evidence="1">The sequence shown here is derived from an EMBL/GenBank/DDBJ whole genome shotgun (WGS) entry which is preliminary data.</text>
</comment>
<proteinExistence type="predicted"/>
<dbReference type="Gene3D" id="1.10.110.10">
    <property type="entry name" value="Plant lipid-transfer and hydrophobic proteins"/>
    <property type="match status" value="1"/>
</dbReference>
<name>A0ABR2A6C7_9ROSI</name>
<dbReference type="InterPro" id="IPR000528">
    <property type="entry name" value="Plant_nsLTP"/>
</dbReference>
<dbReference type="SUPFAM" id="SSF47699">
    <property type="entry name" value="Bifunctional inhibitor/lipid-transfer protein/seed storage 2S albumin"/>
    <property type="match status" value="1"/>
</dbReference>
<dbReference type="CDD" id="cd01960">
    <property type="entry name" value="nsLTP1"/>
    <property type="match status" value="1"/>
</dbReference>
<accession>A0ABR2A6C7</accession>
<dbReference type="InterPro" id="IPR016140">
    <property type="entry name" value="Bifunc_inhib/LTP/seed_store"/>
</dbReference>
<dbReference type="InterPro" id="IPR036312">
    <property type="entry name" value="Bifun_inhib/LTP/seed_sf"/>
</dbReference>
<evidence type="ECO:0000313" key="2">
    <source>
        <dbReference type="Proteomes" id="UP001396334"/>
    </source>
</evidence>
<dbReference type="PANTHER" id="PTHR33076">
    <property type="entry name" value="NON-SPECIFIC LIPID-TRANSFER PROTEIN 2-RELATED"/>
    <property type="match status" value="1"/>
</dbReference>
<dbReference type="Pfam" id="PF00234">
    <property type="entry name" value="Tryp_alpha_amyl"/>
    <property type="match status" value="1"/>
</dbReference>
<dbReference type="EMBL" id="JBBPBN010000352">
    <property type="protein sequence ID" value="KAK8488367.1"/>
    <property type="molecule type" value="Genomic_DNA"/>
</dbReference>
<dbReference type="Proteomes" id="UP001396334">
    <property type="component" value="Unassembled WGS sequence"/>
</dbReference>
<evidence type="ECO:0000313" key="1">
    <source>
        <dbReference type="EMBL" id="KAK8488367.1"/>
    </source>
</evidence>
<gene>
    <name evidence="1" type="ORF">V6N11_072801</name>
</gene>
<dbReference type="PRINTS" id="PR00382">
    <property type="entry name" value="LIPIDTRNSFER"/>
</dbReference>